<dbReference type="PROSITE" id="PS51180">
    <property type="entry name" value="BRO1"/>
    <property type="match status" value="1"/>
</dbReference>
<dbReference type="FunFam" id="1.25.40.280:FF:000001">
    <property type="entry name" value="programmed cell death 6-interacting protein-like isoform X1"/>
    <property type="match status" value="1"/>
</dbReference>
<feature type="compositionally biased region" description="Pro residues" evidence="1">
    <location>
        <begin position="817"/>
        <end position="827"/>
    </location>
</feature>
<dbReference type="EMBL" id="JABDTM020013137">
    <property type="protein sequence ID" value="KAH0819980.1"/>
    <property type="molecule type" value="Genomic_DNA"/>
</dbReference>
<accession>A0A8J6LFQ9</accession>
<feature type="region of interest" description="Disordered" evidence="1">
    <location>
        <begin position="708"/>
        <end position="756"/>
    </location>
</feature>
<gene>
    <name evidence="3" type="ORF">GEV33_002812</name>
</gene>
<dbReference type="Gene3D" id="1.20.120.560">
    <property type="entry name" value="alix/aip1 in complex with the ypdl late domain"/>
    <property type="match status" value="1"/>
</dbReference>
<organism evidence="3 4">
    <name type="scientific">Tenebrio molitor</name>
    <name type="common">Yellow mealworm beetle</name>
    <dbReference type="NCBI Taxonomy" id="7067"/>
    <lineage>
        <taxon>Eukaryota</taxon>
        <taxon>Metazoa</taxon>
        <taxon>Ecdysozoa</taxon>
        <taxon>Arthropoda</taxon>
        <taxon>Hexapoda</taxon>
        <taxon>Insecta</taxon>
        <taxon>Pterygota</taxon>
        <taxon>Neoptera</taxon>
        <taxon>Endopterygota</taxon>
        <taxon>Coleoptera</taxon>
        <taxon>Polyphaga</taxon>
        <taxon>Cucujiformia</taxon>
        <taxon>Tenebrionidae</taxon>
        <taxon>Tenebrio</taxon>
    </lineage>
</organism>
<reference evidence="3" key="2">
    <citation type="submission" date="2021-08" db="EMBL/GenBank/DDBJ databases">
        <authorList>
            <person name="Eriksson T."/>
        </authorList>
    </citation>
    <scope>NUCLEOTIDE SEQUENCE</scope>
    <source>
        <strain evidence="3">Stoneville</strain>
        <tissue evidence="3">Whole head</tissue>
    </source>
</reference>
<dbReference type="GO" id="GO:0000281">
    <property type="term" value="P:mitotic cytokinesis"/>
    <property type="evidence" value="ECO:0007669"/>
    <property type="project" value="TreeGrafter"/>
</dbReference>
<evidence type="ECO:0000259" key="2">
    <source>
        <dbReference type="PROSITE" id="PS51180"/>
    </source>
</evidence>
<dbReference type="Pfam" id="PF03097">
    <property type="entry name" value="BRO1"/>
    <property type="match status" value="1"/>
</dbReference>
<dbReference type="Gene3D" id="1.25.40.280">
    <property type="entry name" value="alix/aip1 like domains"/>
    <property type="match status" value="1"/>
</dbReference>
<comment type="caution">
    <text evidence="3">The sequence shown here is derived from an EMBL/GenBank/DDBJ whole genome shotgun (WGS) entry which is preliminary data.</text>
</comment>
<evidence type="ECO:0000313" key="3">
    <source>
        <dbReference type="EMBL" id="KAH0819980.1"/>
    </source>
</evidence>
<dbReference type="InterPro" id="IPR038499">
    <property type="entry name" value="BRO1_sf"/>
</dbReference>
<feature type="compositionally biased region" description="Polar residues" evidence="1">
    <location>
        <begin position="709"/>
        <end position="725"/>
    </location>
</feature>
<protein>
    <recommendedName>
        <fullName evidence="2">BRO1 domain-containing protein</fullName>
    </recommendedName>
</protein>
<reference evidence="3" key="1">
    <citation type="journal article" date="2020" name="J Insects Food Feed">
        <title>The yellow mealworm (Tenebrio molitor) genome: a resource for the emerging insects as food and feed industry.</title>
        <authorList>
            <person name="Eriksson T."/>
            <person name="Andere A."/>
            <person name="Kelstrup H."/>
            <person name="Emery V."/>
            <person name="Picard C."/>
        </authorList>
    </citation>
    <scope>NUCLEOTIDE SEQUENCE</scope>
    <source>
        <strain evidence="3">Stoneville</strain>
        <tissue evidence="3">Whole head</tissue>
    </source>
</reference>
<dbReference type="InterPro" id="IPR004328">
    <property type="entry name" value="BRO1_dom"/>
</dbReference>
<dbReference type="CDD" id="cd09235">
    <property type="entry name" value="V_Alix"/>
    <property type="match status" value="1"/>
</dbReference>
<dbReference type="CDD" id="cd09240">
    <property type="entry name" value="BRO1_Alix"/>
    <property type="match status" value="1"/>
</dbReference>
<feature type="region of interest" description="Disordered" evidence="1">
    <location>
        <begin position="802"/>
        <end position="839"/>
    </location>
</feature>
<feature type="compositionally biased region" description="Low complexity" evidence="1">
    <location>
        <begin position="802"/>
        <end position="816"/>
    </location>
</feature>
<dbReference type="Gene3D" id="1.20.140.50">
    <property type="entry name" value="alix/aip1 like domains"/>
    <property type="match status" value="1"/>
</dbReference>
<dbReference type="Pfam" id="PF13949">
    <property type="entry name" value="ALIX_LYPXL_bnd"/>
    <property type="match status" value="1"/>
</dbReference>
<evidence type="ECO:0000313" key="4">
    <source>
        <dbReference type="Proteomes" id="UP000719412"/>
    </source>
</evidence>
<feature type="domain" description="BRO1" evidence="2">
    <location>
        <begin position="3"/>
        <end position="392"/>
    </location>
</feature>
<dbReference type="SMART" id="SM01041">
    <property type="entry name" value="BRO1"/>
    <property type="match status" value="1"/>
</dbReference>
<proteinExistence type="predicted"/>
<name>A0A8J6LFQ9_TENMO</name>
<dbReference type="AlphaFoldDB" id="A0A8J6LFQ9"/>
<dbReference type="PANTHER" id="PTHR23030">
    <property type="entry name" value="PCD6 INTERACTING PROTEIN-RELATED"/>
    <property type="match status" value="1"/>
</dbReference>
<evidence type="ECO:0000256" key="1">
    <source>
        <dbReference type="SAM" id="MobiDB-lite"/>
    </source>
</evidence>
<keyword evidence="4" id="KW-1185">Reference proteome</keyword>
<dbReference type="InterPro" id="IPR025304">
    <property type="entry name" value="ALIX_V_dom"/>
</dbReference>
<dbReference type="PANTHER" id="PTHR23030:SF39">
    <property type="entry name" value="PROGRAMMED CELL DEATH 6-INTERACTING PROTEIN"/>
    <property type="match status" value="1"/>
</dbReference>
<feature type="compositionally biased region" description="Pro residues" evidence="1">
    <location>
        <begin position="737"/>
        <end position="756"/>
    </location>
</feature>
<dbReference type="Proteomes" id="UP000719412">
    <property type="component" value="Unassembled WGS sequence"/>
</dbReference>
<sequence length="861" mass="95456">MAELLSVPLKKPSEVDLVTPLKNLIQSRYSTADKPEDCADAINELAKLRNNAIWKVFEKYESSLEIIYGYYDQLVSLETKIPAQELQVPFKWKDAFDKGSIFGSRISLTIPSLSYEKVCILFNIAALQSAVAAGQSIENDDALKLAAKLFQQSSGIFNHLKSTVMLTIQQDPTPDLNPDVLGALSGLMLAQAQEIFVHKAIHDNMKDSIVAKLASQCEDLYGESLKVFQRENLKHIWEKDWIPLIAGKQAALHAVAEYYQSLVCRNSKLIGEEIARLEQAVALFQTAQQRSGKPSLFQELQHKAQRNLTEVKKDNDFIYHERIPDIKSVDPIGKAQPAKVLPLPQHMSQNFNDLFSELVPVAVHQALAAYDVRKTEIVNAEIGRLRESTTTLNGILASLNLPAAIEVMDGSSGLPPSILEKANAVSQLGGIQELEKMIRELPDALKRNQDILDETDRMLNEEKQADDSLRQQFKERWTRTPSDKLNEMFRSNATKYRQIINNAVEADKVVREKFETHKAGIQLLSQSPSELQAAVPQGSSGNVTNSSAVTALRQLMEEVETIKAERDAIESELKDTNFDMKSVFLSALAKDGAVSEPVLSVENLGQTYGPLQKQVKESVQKQEGLVERIQQAHSQFVQERGSTAGGRESKMCQLAAAHDAFRDLSNNLTEGTKFYNDLTQLLVAFQNKVSDYCFARKTEKEELLKDLTQESSRQATLPTPTQPSYHSGPEVKKEAPPRPPQPAQAPTPQAPPPGVPYPVYVQGMPVPYGASTSTPYPSFVPPPMPQGYNPYGTMPYPSSYNYPGGFPAAPGYGQQQQPPPGGYPQQPPSGYQQPPQGGYPPNPWVFCPLNAFALRLALTFR</sequence>
<dbReference type="GO" id="GO:0005768">
    <property type="term" value="C:endosome"/>
    <property type="evidence" value="ECO:0007669"/>
    <property type="project" value="TreeGrafter"/>
</dbReference>